<dbReference type="RefSeq" id="WP_149282735.1">
    <property type="nucleotide sequence ID" value="NZ_CP038437.2"/>
</dbReference>
<dbReference type="SUPFAM" id="SSF141868">
    <property type="entry name" value="EAL domain-like"/>
    <property type="match status" value="1"/>
</dbReference>
<protein>
    <recommendedName>
        <fullName evidence="3">EAL domain-containing protein</fullName>
    </recommendedName>
</protein>
<reference evidence="1" key="1">
    <citation type="submission" date="2021-02" db="EMBL/GenBank/DDBJ databases">
        <title>Strain Y2R2, a novel species of the genus Halomonas.</title>
        <authorList>
            <person name="Huang H."/>
        </authorList>
    </citation>
    <scope>NUCLEOTIDE SEQUENCE</scope>
    <source>
        <strain evidence="1">Y2R2</strain>
    </source>
</reference>
<proteinExistence type="predicted"/>
<dbReference type="AlphaFoldDB" id="A0A5C1NDZ1"/>
<gene>
    <name evidence="1" type="ORF">E4T21_01030</name>
</gene>
<dbReference type="KEGG" id="hbh:E4T21_01030"/>
<dbReference type="InterPro" id="IPR035919">
    <property type="entry name" value="EAL_sf"/>
</dbReference>
<evidence type="ECO:0000313" key="1">
    <source>
        <dbReference type="EMBL" id="QEM80297.1"/>
    </source>
</evidence>
<sequence length="269" mass="30425">MPLTQVVDYFNTHLETLNPRASLQRHAYFHYRAGRVSAELGGMSLQPYQQPILDLTTQAVAGWESNIRVVGQRHRRYSVEDLYFLAWDKEDVVFLDRFLRVLHALHHLSRHTVEAPPLVVDVHWRHIQAVEASHGLVFETLLARLGVSPGQMVLRLRGDLLLSEAHVQHAAQSFHQRGYILLAHELPSAVGESGWQKLKECGVHWVTPESQAFGDKRWHQQALASGLKVWWSGVEQPTELELAQRTGSVLISGSLVEECYMQVPASAAL</sequence>
<dbReference type="Proteomes" id="UP000324285">
    <property type="component" value="Chromosome"/>
</dbReference>
<dbReference type="OrthoDB" id="1673646at2"/>
<accession>A0A5C1NDZ1</accession>
<evidence type="ECO:0000313" key="2">
    <source>
        <dbReference type="Proteomes" id="UP000324285"/>
    </source>
</evidence>
<dbReference type="EMBL" id="CP038437">
    <property type="protein sequence ID" value="QEM80297.1"/>
    <property type="molecule type" value="Genomic_DNA"/>
</dbReference>
<evidence type="ECO:0008006" key="3">
    <source>
        <dbReference type="Google" id="ProtNLM"/>
    </source>
</evidence>
<organism evidence="1 2">
    <name type="scientific">Halomonas binhaiensis</name>
    <dbReference type="NCBI Taxonomy" id="2562282"/>
    <lineage>
        <taxon>Bacteria</taxon>
        <taxon>Pseudomonadati</taxon>
        <taxon>Pseudomonadota</taxon>
        <taxon>Gammaproteobacteria</taxon>
        <taxon>Oceanospirillales</taxon>
        <taxon>Halomonadaceae</taxon>
        <taxon>Halomonas</taxon>
    </lineage>
</organism>
<dbReference type="Gene3D" id="3.20.20.450">
    <property type="entry name" value="EAL domain"/>
    <property type="match status" value="1"/>
</dbReference>
<keyword evidence="2" id="KW-1185">Reference proteome</keyword>
<name>A0A5C1NDZ1_9GAMM</name>